<organism evidence="1 2">
    <name type="scientific">Polarella glacialis</name>
    <name type="common">Dinoflagellate</name>
    <dbReference type="NCBI Taxonomy" id="89957"/>
    <lineage>
        <taxon>Eukaryota</taxon>
        <taxon>Sar</taxon>
        <taxon>Alveolata</taxon>
        <taxon>Dinophyceae</taxon>
        <taxon>Suessiales</taxon>
        <taxon>Suessiaceae</taxon>
        <taxon>Polarella</taxon>
    </lineage>
</organism>
<proteinExistence type="predicted"/>
<name>A0A813FGN2_POLGL</name>
<dbReference type="AlphaFoldDB" id="A0A813FGN2"/>
<evidence type="ECO:0000313" key="2">
    <source>
        <dbReference type="Proteomes" id="UP000654075"/>
    </source>
</evidence>
<keyword evidence="2" id="KW-1185">Reference proteome</keyword>
<evidence type="ECO:0000313" key="1">
    <source>
        <dbReference type="EMBL" id="CAE8611056.1"/>
    </source>
</evidence>
<dbReference type="EMBL" id="CAJNNV010024894">
    <property type="protein sequence ID" value="CAE8611056.1"/>
    <property type="molecule type" value="Genomic_DNA"/>
</dbReference>
<dbReference type="OrthoDB" id="410307at2759"/>
<dbReference type="Proteomes" id="UP000654075">
    <property type="component" value="Unassembled WGS sequence"/>
</dbReference>
<feature type="non-terminal residue" evidence="1">
    <location>
        <position position="1"/>
    </location>
</feature>
<protein>
    <submittedName>
        <fullName evidence="1">Uncharacterized protein</fullName>
    </submittedName>
</protein>
<accession>A0A813FGN2</accession>
<feature type="non-terminal residue" evidence="1">
    <location>
        <position position="164"/>
    </location>
</feature>
<comment type="caution">
    <text evidence="1">The sequence shown here is derived from an EMBL/GenBank/DDBJ whole genome shotgun (WGS) entry which is preliminary data.</text>
</comment>
<gene>
    <name evidence="1" type="ORF">PGLA1383_LOCUS28865</name>
</gene>
<sequence>FFDGGLFEKLADELRRAFNRRSLGPTDIITALISLADLNAYNEKVFEAACDALDKGLSSVPEALRQKLDNALKQVKHRPSEDFMTALRCAGSGGGSRKAACPLFWKGQCKWGPKCTASSRTMRRTLRKPWMRAGGGLPPHLGTRASVSSSLRTCSRMIGAAPFG</sequence>
<reference evidence="1" key="1">
    <citation type="submission" date="2021-02" db="EMBL/GenBank/DDBJ databases">
        <authorList>
            <person name="Dougan E. K."/>
            <person name="Rhodes N."/>
            <person name="Thang M."/>
            <person name="Chan C."/>
        </authorList>
    </citation>
    <scope>NUCLEOTIDE SEQUENCE</scope>
</reference>